<accession>A0A290MTJ1</accession>
<keyword evidence="2 3" id="KW-0501">Molybdenum cofactor biosynthesis</keyword>
<dbReference type="Gene3D" id="3.10.20.10">
    <property type="match status" value="1"/>
</dbReference>
<organism evidence="4 5">
    <name type="scientific">Caulobacter vibrioides</name>
    <name type="common">Caulobacter crescentus</name>
    <dbReference type="NCBI Taxonomy" id="155892"/>
    <lineage>
        <taxon>Bacteria</taxon>
        <taxon>Pseudomonadati</taxon>
        <taxon>Pseudomonadota</taxon>
        <taxon>Alphaproteobacteria</taxon>
        <taxon>Caulobacterales</taxon>
        <taxon>Caulobacteraceae</taxon>
        <taxon>Caulobacter</taxon>
    </lineage>
</organism>
<dbReference type="HAMAP" id="MF_00187">
    <property type="entry name" value="FdhD"/>
    <property type="match status" value="1"/>
</dbReference>
<dbReference type="InterPro" id="IPR016193">
    <property type="entry name" value="Cytidine_deaminase-like"/>
</dbReference>
<dbReference type="InterPro" id="IPR003786">
    <property type="entry name" value="FdhD"/>
</dbReference>
<evidence type="ECO:0000313" key="5">
    <source>
        <dbReference type="Proteomes" id="UP000217311"/>
    </source>
</evidence>
<dbReference type="Pfam" id="PF02634">
    <property type="entry name" value="FdhD-NarQ"/>
    <property type="match status" value="1"/>
</dbReference>
<evidence type="ECO:0000256" key="2">
    <source>
        <dbReference type="ARBA" id="ARBA00023150"/>
    </source>
</evidence>
<keyword evidence="4" id="KW-0808">Transferase</keyword>
<comment type="function">
    <text evidence="3">Required for formate dehydrogenase (FDH) activity. Acts as a sulfur carrier protein that transfers sulfur from IscS to the molybdenum cofactor prior to its insertion into FDH.</text>
</comment>
<sequence>MLIKGRGESARHGGCTARRRRSRLPAMSRFVADPRPALQWRADQAVRPIERITPQEIAVGLSFDGRPHTVLMATPEDLEDLARGFVVTEAIAAAQDIVAITVTTEELGVLADVRFPPGAGPRKARPRNLEGRSSCGLCGVERLADAVRPLPRLADGGGALAHAVIPRALARLEDEQALGRLTRATHAAAFFSLDGELVLLREDVGRHNALDKLAGGLLRDGLDPAGGFVVVTSRCSFEMVEKTVRLGCPILVAVSAPTALAIERAEAANLTLVALARADGHAVFAGGERLIETQPEPA</sequence>
<reference evidence="5" key="1">
    <citation type="submission" date="2017-09" db="EMBL/GenBank/DDBJ databases">
        <title>Genome evolution observed in wild isolates of Caulobacter crescentus.</title>
        <authorList>
            <person name="Ely B."/>
            <person name="Wilson K."/>
            <person name="Scott D."/>
        </authorList>
    </citation>
    <scope>NUCLEOTIDE SEQUENCE [LARGE SCALE GENOMIC DNA]</scope>
    <source>
        <strain evidence="5">CB13b1a</strain>
    </source>
</reference>
<feature type="active site" description="Cysteine persulfide intermediate" evidence="3">
    <location>
        <position position="135"/>
    </location>
</feature>
<dbReference type="GO" id="GO:0005737">
    <property type="term" value="C:cytoplasm"/>
    <property type="evidence" value="ECO:0007669"/>
    <property type="project" value="UniProtKB-SubCell"/>
</dbReference>
<dbReference type="PANTHER" id="PTHR30592">
    <property type="entry name" value="FORMATE DEHYDROGENASE"/>
    <property type="match status" value="1"/>
</dbReference>
<keyword evidence="1 3" id="KW-0963">Cytoplasm</keyword>
<evidence type="ECO:0000313" key="4">
    <source>
        <dbReference type="EMBL" id="ATC32247.1"/>
    </source>
</evidence>
<dbReference type="PIRSF" id="PIRSF015626">
    <property type="entry name" value="FdhD"/>
    <property type="match status" value="1"/>
</dbReference>
<dbReference type="PANTHER" id="PTHR30592:SF1">
    <property type="entry name" value="SULFUR CARRIER PROTEIN FDHD"/>
    <property type="match status" value="1"/>
</dbReference>
<proteinExistence type="inferred from homology"/>
<comment type="similarity">
    <text evidence="3">Belongs to the FdhD family.</text>
</comment>
<dbReference type="Gene3D" id="3.40.140.10">
    <property type="entry name" value="Cytidine Deaminase, domain 2"/>
    <property type="match status" value="1"/>
</dbReference>
<comment type="subcellular location">
    <subcellularLocation>
        <location evidence="3">Cytoplasm</location>
    </subcellularLocation>
</comment>
<dbReference type="SUPFAM" id="SSF53927">
    <property type="entry name" value="Cytidine deaminase-like"/>
    <property type="match status" value="1"/>
</dbReference>
<dbReference type="EMBL" id="CP023315">
    <property type="protein sequence ID" value="ATC32247.1"/>
    <property type="molecule type" value="Genomic_DNA"/>
</dbReference>
<dbReference type="GO" id="GO:0097163">
    <property type="term" value="F:sulfur carrier activity"/>
    <property type="evidence" value="ECO:0007669"/>
    <property type="project" value="UniProtKB-UniRule"/>
</dbReference>
<dbReference type="AlphaFoldDB" id="A0A290MTJ1"/>
<gene>
    <name evidence="3" type="primary">fdhD</name>
    <name evidence="4" type="ORF">CA606_07705</name>
</gene>
<name>A0A290MTJ1_CAUVI</name>
<comment type="caution">
    <text evidence="3">Lacks conserved residue(s) required for the propagation of feature annotation.</text>
</comment>
<dbReference type="GO" id="GO:0016783">
    <property type="term" value="F:sulfurtransferase activity"/>
    <property type="evidence" value="ECO:0007669"/>
    <property type="project" value="InterPro"/>
</dbReference>
<dbReference type="NCBIfam" id="TIGR00129">
    <property type="entry name" value="fdhD_narQ"/>
    <property type="match status" value="1"/>
</dbReference>
<evidence type="ECO:0000256" key="3">
    <source>
        <dbReference type="HAMAP-Rule" id="MF_00187"/>
    </source>
</evidence>
<dbReference type="GO" id="GO:0006777">
    <property type="term" value="P:Mo-molybdopterin cofactor biosynthetic process"/>
    <property type="evidence" value="ECO:0007669"/>
    <property type="project" value="UniProtKB-UniRule"/>
</dbReference>
<protein>
    <recommendedName>
        <fullName evidence="3">Sulfur carrier protein FdhD</fullName>
    </recommendedName>
</protein>
<dbReference type="Proteomes" id="UP000217311">
    <property type="component" value="Chromosome"/>
</dbReference>
<evidence type="ECO:0000256" key="1">
    <source>
        <dbReference type="ARBA" id="ARBA00022490"/>
    </source>
</evidence>